<evidence type="ECO:0000256" key="1">
    <source>
        <dbReference type="SAM" id="MobiDB-lite"/>
    </source>
</evidence>
<accession>A0A139AKP0</accession>
<name>A0A139AKP0_GONPJ</name>
<gene>
    <name evidence="2" type="ORF">M427DRAFT_268723</name>
</gene>
<reference evidence="2 3" key="1">
    <citation type="journal article" date="2015" name="Genome Biol. Evol.">
        <title>Phylogenomic analyses indicate that early fungi evolved digesting cell walls of algal ancestors of land plants.</title>
        <authorList>
            <person name="Chang Y."/>
            <person name="Wang S."/>
            <person name="Sekimoto S."/>
            <person name="Aerts A.L."/>
            <person name="Choi C."/>
            <person name="Clum A."/>
            <person name="LaButti K.M."/>
            <person name="Lindquist E.A."/>
            <person name="Yee Ngan C."/>
            <person name="Ohm R.A."/>
            <person name="Salamov A.A."/>
            <person name="Grigoriev I.V."/>
            <person name="Spatafora J.W."/>
            <person name="Berbee M.L."/>
        </authorList>
    </citation>
    <scope>NUCLEOTIDE SEQUENCE [LARGE SCALE GENOMIC DNA]</scope>
    <source>
        <strain evidence="2 3">JEL478</strain>
    </source>
</reference>
<feature type="region of interest" description="Disordered" evidence="1">
    <location>
        <begin position="115"/>
        <end position="157"/>
    </location>
</feature>
<protein>
    <submittedName>
        <fullName evidence="2">Uncharacterized protein</fullName>
    </submittedName>
</protein>
<evidence type="ECO:0000313" key="3">
    <source>
        <dbReference type="Proteomes" id="UP000070544"/>
    </source>
</evidence>
<dbReference type="EMBL" id="KQ965749">
    <property type="protein sequence ID" value="KXS16995.1"/>
    <property type="molecule type" value="Genomic_DNA"/>
</dbReference>
<proteinExistence type="predicted"/>
<organism evidence="2 3">
    <name type="scientific">Gonapodya prolifera (strain JEL478)</name>
    <name type="common">Monoblepharis prolifera</name>
    <dbReference type="NCBI Taxonomy" id="1344416"/>
    <lineage>
        <taxon>Eukaryota</taxon>
        <taxon>Fungi</taxon>
        <taxon>Fungi incertae sedis</taxon>
        <taxon>Chytridiomycota</taxon>
        <taxon>Chytridiomycota incertae sedis</taxon>
        <taxon>Monoblepharidomycetes</taxon>
        <taxon>Monoblepharidales</taxon>
        <taxon>Gonapodyaceae</taxon>
        <taxon>Gonapodya</taxon>
    </lineage>
</organism>
<keyword evidence="3" id="KW-1185">Reference proteome</keyword>
<feature type="region of interest" description="Disordered" evidence="1">
    <location>
        <begin position="204"/>
        <end position="280"/>
    </location>
</feature>
<feature type="compositionally biased region" description="Low complexity" evidence="1">
    <location>
        <begin position="239"/>
        <end position="252"/>
    </location>
</feature>
<sequence length="280" mass="29192">MGRPRWVQDYGDRWVVAWEGTEGFARWNDSTPPEEVVEVWKPSHPCAGTTALGMFQDSLASRLRGALTLSGSSNPHKLPNNLVNPPPIIRQDSPPPVSVAASAAGFGALLDQRAPSVPFGAPPAADQNPPELRGAPSIGPSRSATRAYTVGPSVSSGVSISSISVRSAGESRSEYRAPVLYSGGGEEVKPYKAVTRADWWATESNPAPASATSSVSSSSSGAQTKSGGSKPLFSNPFASIRSSKPSSESSSPTSPPRGVKVSFSRAARPPNFGRPHPGMS</sequence>
<feature type="compositionally biased region" description="Low complexity" evidence="1">
    <location>
        <begin position="204"/>
        <end position="229"/>
    </location>
</feature>
<dbReference type="OrthoDB" id="192887at2759"/>
<evidence type="ECO:0000313" key="2">
    <source>
        <dbReference type="EMBL" id="KXS16995.1"/>
    </source>
</evidence>
<dbReference type="AlphaFoldDB" id="A0A139AKP0"/>
<dbReference type="Proteomes" id="UP000070544">
    <property type="component" value="Unassembled WGS sequence"/>
</dbReference>